<evidence type="ECO:0000256" key="3">
    <source>
        <dbReference type="ARBA" id="ARBA00023125"/>
    </source>
</evidence>
<dbReference type="Gene3D" id="3.40.50.300">
    <property type="entry name" value="P-loop containing nucleotide triphosphate hydrolases"/>
    <property type="match status" value="1"/>
</dbReference>
<reference evidence="5" key="1">
    <citation type="submission" date="2014-08" db="EMBL/GenBank/DDBJ databases">
        <authorList>
            <person name="Murali S."/>
            <person name="Richards S."/>
            <person name="Bandaranaike D."/>
            <person name="Bellair M."/>
            <person name="Blankenburg K."/>
            <person name="Chao H."/>
            <person name="Dinh H."/>
            <person name="Doddapaneni H."/>
            <person name="Dugan-Rocha S."/>
            <person name="Elkadiri S."/>
            <person name="Gnanaolivu R."/>
            <person name="Hughes D."/>
            <person name="Lee S."/>
            <person name="Li M."/>
            <person name="Ming W."/>
            <person name="Munidasa M."/>
            <person name="Muniz J."/>
            <person name="Nguyen L."/>
            <person name="Osuji N."/>
            <person name="Pu L.-L."/>
            <person name="Puazo M."/>
            <person name="Skinner E."/>
            <person name="Qu C."/>
            <person name="Quiroz J."/>
            <person name="Raj R."/>
            <person name="Weissenberger G."/>
            <person name="Xin Y."/>
            <person name="Zou X."/>
            <person name="Han Y."/>
            <person name="Worley K."/>
            <person name="Muzny D."/>
            <person name="Gibbs R."/>
        </authorList>
    </citation>
    <scope>NUCLEOTIDE SEQUENCE</scope>
    <source>
        <strain evidence="5">HAZT.00-mixed</strain>
        <tissue evidence="5">Whole organism</tissue>
    </source>
</reference>
<dbReference type="AlphaFoldDB" id="A0A6A0GX66"/>
<dbReference type="FunFam" id="3.40.50.300:FF:005021">
    <property type="entry name" value="Predicted protein"/>
    <property type="match status" value="1"/>
</dbReference>
<comment type="caution">
    <text evidence="5">The sequence shown here is derived from an EMBL/GenBank/DDBJ whole genome shotgun (WGS) entry which is preliminary data.</text>
</comment>
<dbReference type="GO" id="GO:0030983">
    <property type="term" value="F:mismatched DNA binding"/>
    <property type="evidence" value="ECO:0007669"/>
    <property type="project" value="InterPro"/>
</dbReference>
<dbReference type="InterPro" id="IPR027417">
    <property type="entry name" value="P-loop_NTPase"/>
</dbReference>
<dbReference type="PANTHER" id="PTHR11361:SF35">
    <property type="entry name" value="DNA MISMATCH REPAIR PROTEIN MSH2"/>
    <property type="match status" value="1"/>
</dbReference>
<dbReference type="Pfam" id="PF00488">
    <property type="entry name" value="MutS_V"/>
    <property type="match status" value="1"/>
</dbReference>
<dbReference type="OrthoDB" id="295033at2759"/>
<reference evidence="5" key="3">
    <citation type="submission" date="2019-06" db="EMBL/GenBank/DDBJ databases">
        <authorList>
            <person name="Poynton C."/>
            <person name="Hasenbein S."/>
            <person name="Benoit J.B."/>
            <person name="Sepulveda M.S."/>
            <person name="Poelchau M.F."/>
            <person name="Murali S.C."/>
            <person name="Chen S."/>
            <person name="Glastad K.M."/>
            <person name="Werren J.H."/>
            <person name="Vineis J.H."/>
            <person name="Bowen J.L."/>
            <person name="Friedrich M."/>
            <person name="Jones J."/>
            <person name="Robertson H.M."/>
            <person name="Feyereisen R."/>
            <person name="Mechler-Hickson A."/>
            <person name="Mathers N."/>
            <person name="Lee C.E."/>
            <person name="Colbourne J.K."/>
            <person name="Biales A."/>
            <person name="Johnston J.S."/>
            <person name="Wellborn G.A."/>
            <person name="Rosendale A.J."/>
            <person name="Cridge A.G."/>
            <person name="Munoz-Torres M.C."/>
            <person name="Bain P.A."/>
            <person name="Manny A.R."/>
            <person name="Major K.M."/>
            <person name="Lambert F.N."/>
            <person name="Vulpe C.D."/>
            <person name="Tuck P."/>
            <person name="Blalock B.J."/>
            <person name="Lin Y.-Y."/>
            <person name="Smith M.E."/>
            <person name="Ochoa-Acuna H."/>
            <person name="Chen M.-J.M."/>
            <person name="Childers C.P."/>
            <person name="Qu J."/>
            <person name="Dugan S."/>
            <person name="Lee S.L."/>
            <person name="Chao H."/>
            <person name="Dinh H."/>
            <person name="Han Y."/>
            <person name="Doddapaneni H."/>
            <person name="Worley K.C."/>
            <person name="Muzny D.M."/>
            <person name="Gibbs R.A."/>
            <person name="Richards S."/>
        </authorList>
    </citation>
    <scope>NUCLEOTIDE SEQUENCE</scope>
    <source>
        <strain evidence="5">HAZT.00-mixed</strain>
        <tissue evidence="5">Whole organism</tissue>
    </source>
</reference>
<dbReference type="EMBL" id="JQDR03012328">
    <property type="protein sequence ID" value="KAA0191394.1"/>
    <property type="molecule type" value="Genomic_DNA"/>
</dbReference>
<dbReference type="PANTHER" id="PTHR11361">
    <property type="entry name" value="DNA MISMATCH REPAIR PROTEIN MUTS FAMILY MEMBER"/>
    <property type="match status" value="1"/>
</dbReference>
<dbReference type="SMART" id="SM00534">
    <property type="entry name" value="MUTSac"/>
    <property type="match status" value="1"/>
</dbReference>
<sequence>MGGKSTYLRSVATAVLMAHVGSYVPCNEASIPIVDAILARVGAGDCQQKGVSTFMAEMLETSSILKTATRDSLIIVDELGRGTSTYDGFGLAWAISEHIAREIKSYCLFATHFHEVTALAEVLPETVRNFHVAAATSEDTLTLLYQVKGNVFNLLMGAKKCYLYAKRKADELEDNFAAGDDEDNPDAVVKRRKEKSEGEELIKATLTEASGWKLDNMSDDELEQALCILKSNIVAKDNSYINHLLAVSY</sequence>
<keyword evidence="3" id="KW-0238">DNA-binding</keyword>
<feature type="domain" description="DNA mismatch repair proteins mutS family" evidence="4">
    <location>
        <begin position="72"/>
        <end position="88"/>
    </location>
</feature>
<dbReference type="SUPFAM" id="SSF52540">
    <property type="entry name" value="P-loop containing nucleoside triphosphate hydrolases"/>
    <property type="match status" value="1"/>
</dbReference>
<gene>
    <name evidence="5" type="ORF">HAZT_HAZT007370</name>
</gene>
<organism evidence="5">
    <name type="scientific">Hyalella azteca</name>
    <name type="common">Amphipod</name>
    <dbReference type="NCBI Taxonomy" id="294128"/>
    <lineage>
        <taxon>Eukaryota</taxon>
        <taxon>Metazoa</taxon>
        <taxon>Ecdysozoa</taxon>
        <taxon>Arthropoda</taxon>
        <taxon>Crustacea</taxon>
        <taxon>Multicrustacea</taxon>
        <taxon>Malacostraca</taxon>
        <taxon>Eumalacostraca</taxon>
        <taxon>Peracarida</taxon>
        <taxon>Amphipoda</taxon>
        <taxon>Senticaudata</taxon>
        <taxon>Talitrida</taxon>
        <taxon>Talitroidea</taxon>
        <taxon>Hyalellidae</taxon>
        <taxon>Hyalella</taxon>
    </lineage>
</organism>
<dbReference type="Proteomes" id="UP000711488">
    <property type="component" value="Unassembled WGS sequence"/>
</dbReference>
<evidence type="ECO:0000313" key="5">
    <source>
        <dbReference type="EMBL" id="KAA0191394.1"/>
    </source>
</evidence>
<dbReference type="GO" id="GO:0005524">
    <property type="term" value="F:ATP binding"/>
    <property type="evidence" value="ECO:0007669"/>
    <property type="project" value="UniProtKB-KW"/>
</dbReference>
<keyword evidence="1" id="KW-0547">Nucleotide-binding</keyword>
<protein>
    <recommendedName>
        <fullName evidence="4">DNA mismatch repair proteins mutS family domain-containing protein</fullName>
    </recommendedName>
</protein>
<proteinExistence type="predicted"/>
<dbReference type="PROSITE" id="PS00486">
    <property type="entry name" value="DNA_MISMATCH_REPAIR_2"/>
    <property type="match status" value="1"/>
</dbReference>
<dbReference type="GO" id="GO:0032301">
    <property type="term" value="C:MutSalpha complex"/>
    <property type="evidence" value="ECO:0007669"/>
    <property type="project" value="TreeGrafter"/>
</dbReference>
<evidence type="ECO:0000259" key="4">
    <source>
        <dbReference type="PROSITE" id="PS00486"/>
    </source>
</evidence>
<dbReference type="GO" id="GO:0006298">
    <property type="term" value="P:mismatch repair"/>
    <property type="evidence" value="ECO:0007669"/>
    <property type="project" value="InterPro"/>
</dbReference>
<evidence type="ECO:0000256" key="1">
    <source>
        <dbReference type="ARBA" id="ARBA00022741"/>
    </source>
</evidence>
<keyword evidence="2" id="KW-0067">ATP-binding</keyword>
<dbReference type="InterPro" id="IPR000432">
    <property type="entry name" value="DNA_mismatch_repair_MutS_C"/>
</dbReference>
<dbReference type="GO" id="GO:0140664">
    <property type="term" value="F:ATP-dependent DNA damage sensor activity"/>
    <property type="evidence" value="ECO:0007669"/>
    <property type="project" value="InterPro"/>
</dbReference>
<evidence type="ECO:0000256" key="2">
    <source>
        <dbReference type="ARBA" id="ARBA00022840"/>
    </source>
</evidence>
<reference evidence="5" key="2">
    <citation type="journal article" date="2018" name="Environ. Sci. Technol.">
        <title>The Toxicogenome of Hyalella azteca: A Model for Sediment Ecotoxicology and Evolutionary Toxicology.</title>
        <authorList>
            <person name="Poynton H.C."/>
            <person name="Hasenbein S."/>
            <person name="Benoit J.B."/>
            <person name="Sepulveda M.S."/>
            <person name="Poelchau M.F."/>
            <person name="Hughes D.S.T."/>
            <person name="Murali S.C."/>
            <person name="Chen S."/>
            <person name="Glastad K.M."/>
            <person name="Goodisman M.A.D."/>
            <person name="Werren J.H."/>
            <person name="Vineis J.H."/>
            <person name="Bowen J.L."/>
            <person name="Friedrich M."/>
            <person name="Jones J."/>
            <person name="Robertson H.M."/>
            <person name="Feyereisen R."/>
            <person name="Mechler-Hickson A."/>
            <person name="Mathers N."/>
            <person name="Lee C.E."/>
            <person name="Colbourne J.K."/>
            <person name="Biales A."/>
            <person name="Johnston J.S."/>
            <person name="Wellborn G.A."/>
            <person name="Rosendale A.J."/>
            <person name="Cridge A.G."/>
            <person name="Munoz-Torres M.C."/>
            <person name="Bain P.A."/>
            <person name="Manny A.R."/>
            <person name="Major K.M."/>
            <person name="Lambert F.N."/>
            <person name="Vulpe C.D."/>
            <person name="Tuck P."/>
            <person name="Blalock B.J."/>
            <person name="Lin Y.Y."/>
            <person name="Smith M.E."/>
            <person name="Ochoa-Acuna H."/>
            <person name="Chen M.M."/>
            <person name="Childers C.P."/>
            <person name="Qu J."/>
            <person name="Dugan S."/>
            <person name="Lee S.L."/>
            <person name="Chao H."/>
            <person name="Dinh H."/>
            <person name="Han Y."/>
            <person name="Doddapaneni H."/>
            <person name="Worley K.C."/>
            <person name="Muzny D.M."/>
            <person name="Gibbs R.A."/>
            <person name="Richards S."/>
        </authorList>
    </citation>
    <scope>NUCLEOTIDE SEQUENCE</scope>
    <source>
        <strain evidence="5">HAZT.00-mixed</strain>
        <tissue evidence="5">Whole organism</tissue>
    </source>
</reference>
<dbReference type="GO" id="GO:0006312">
    <property type="term" value="P:mitotic recombination"/>
    <property type="evidence" value="ECO:0007669"/>
    <property type="project" value="TreeGrafter"/>
</dbReference>
<accession>A0A6A0GX66</accession>
<name>A0A6A0GX66_HYAAZ</name>
<dbReference type="InterPro" id="IPR045076">
    <property type="entry name" value="MutS"/>
</dbReference>